<evidence type="ECO:0000259" key="2">
    <source>
        <dbReference type="Pfam" id="PF14321"/>
    </source>
</evidence>
<evidence type="ECO:0000313" key="4">
    <source>
        <dbReference type="Proteomes" id="UP000184488"/>
    </source>
</evidence>
<keyword evidence="4" id="KW-1185">Reference proteome</keyword>
<evidence type="ECO:0000313" key="3">
    <source>
        <dbReference type="EMBL" id="SHI43008.1"/>
    </source>
</evidence>
<dbReference type="RefSeq" id="WP_143161851.1">
    <property type="nucleotide sequence ID" value="NZ_FQZI01000001.1"/>
</dbReference>
<dbReference type="InterPro" id="IPR025491">
    <property type="entry name" value="DUF4382"/>
</dbReference>
<dbReference type="PROSITE" id="PS51257">
    <property type="entry name" value="PROKAR_LIPOPROTEIN"/>
    <property type="match status" value="1"/>
</dbReference>
<name>A0A1M6B329_9FLAO</name>
<proteinExistence type="predicted"/>
<evidence type="ECO:0000256" key="1">
    <source>
        <dbReference type="SAM" id="SignalP"/>
    </source>
</evidence>
<organism evidence="3 4">
    <name type="scientific">Flavobacterium terrae</name>
    <dbReference type="NCBI Taxonomy" id="415425"/>
    <lineage>
        <taxon>Bacteria</taxon>
        <taxon>Pseudomonadati</taxon>
        <taxon>Bacteroidota</taxon>
        <taxon>Flavobacteriia</taxon>
        <taxon>Flavobacteriales</taxon>
        <taxon>Flavobacteriaceae</taxon>
        <taxon>Flavobacterium</taxon>
    </lineage>
</organism>
<protein>
    <recommendedName>
        <fullName evidence="2">DUF4382 domain-containing protein</fullName>
    </recommendedName>
</protein>
<dbReference type="GO" id="GO:0030246">
    <property type="term" value="F:carbohydrate binding"/>
    <property type="evidence" value="ECO:0007669"/>
    <property type="project" value="InterPro"/>
</dbReference>
<accession>A0A1M6B329</accession>
<gene>
    <name evidence="3" type="ORF">SAMN05444363_0526</name>
</gene>
<feature type="signal peptide" evidence="1">
    <location>
        <begin position="1"/>
        <end position="24"/>
    </location>
</feature>
<dbReference type="InterPro" id="IPR013784">
    <property type="entry name" value="Carb-bd-like_fold"/>
</dbReference>
<dbReference type="Gene3D" id="2.60.40.1120">
    <property type="entry name" value="Carboxypeptidase-like, regulatory domain"/>
    <property type="match status" value="1"/>
</dbReference>
<dbReference type="Proteomes" id="UP000184488">
    <property type="component" value="Unassembled WGS sequence"/>
</dbReference>
<feature type="domain" description="DUF4382" evidence="2">
    <location>
        <begin position="31"/>
        <end position="175"/>
    </location>
</feature>
<dbReference type="OrthoDB" id="2111471at2"/>
<dbReference type="AlphaFoldDB" id="A0A1M6B329"/>
<sequence>MNKLKWIGLSLLFLSTIFSISCNDNDDENRTSTINVRMTDAPGDYDAVNVEVLDVMVKSDSNTDDNGWISIGTAIPQVYNLLDLTGGVNVLLADGAVIPSGNLGQIRLILGDDNTVEKGGVTYPLKTPSAQQSGLKLLVNTNLQPDFTYDFLLDFDVEKSIVVEAGGSGNFNLSPVIRVSSVANSGSVKGNVTTTPEGVQVLASVLVNGNVVSAYADATGNFQINGIPAGTYSVTLTPDATSGLSPKIIDNVVVVNGQATVVSPQVLP</sequence>
<feature type="chain" id="PRO_5013291200" description="DUF4382 domain-containing protein" evidence="1">
    <location>
        <begin position="25"/>
        <end position="268"/>
    </location>
</feature>
<dbReference type="STRING" id="415425.SAMN05444363_0526"/>
<dbReference type="Pfam" id="PF14321">
    <property type="entry name" value="DUF4382"/>
    <property type="match status" value="1"/>
</dbReference>
<dbReference type="EMBL" id="FQZI01000001">
    <property type="protein sequence ID" value="SHI43008.1"/>
    <property type="molecule type" value="Genomic_DNA"/>
</dbReference>
<reference evidence="4" key="1">
    <citation type="submission" date="2016-11" db="EMBL/GenBank/DDBJ databases">
        <authorList>
            <person name="Varghese N."/>
            <person name="Submissions S."/>
        </authorList>
    </citation>
    <scope>NUCLEOTIDE SEQUENCE [LARGE SCALE GENOMIC DNA]</scope>
    <source>
        <strain evidence="4">DSM 18829</strain>
    </source>
</reference>
<dbReference type="SUPFAM" id="SSF49452">
    <property type="entry name" value="Starch-binding domain-like"/>
    <property type="match status" value="1"/>
</dbReference>
<keyword evidence="1" id="KW-0732">Signal</keyword>